<feature type="region of interest" description="Disordered" evidence="1">
    <location>
        <begin position="34"/>
        <end position="106"/>
    </location>
</feature>
<comment type="caution">
    <text evidence="2">The sequence shown here is derived from an EMBL/GenBank/DDBJ whole genome shotgun (WGS) entry which is preliminary data.</text>
</comment>
<sequence>MSHSMHSDSTLWLFCKLAYWGNIKDGDVHDDALGDDEQAHVHDGGNHDNVLGDDEQAHVHDGGDHDEGVLGVDGHDEDVLGYDVLGDDDHDEDVLGYDKQAHVHDG</sequence>
<organism evidence="2 3">
    <name type="scientific">Caerostris darwini</name>
    <dbReference type="NCBI Taxonomy" id="1538125"/>
    <lineage>
        <taxon>Eukaryota</taxon>
        <taxon>Metazoa</taxon>
        <taxon>Ecdysozoa</taxon>
        <taxon>Arthropoda</taxon>
        <taxon>Chelicerata</taxon>
        <taxon>Arachnida</taxon>
        <taxon>Araneae</taxon>
        <taxon>Araneomorphae</taxon>
        <taxon>Entelegynae</taxon>
        <taxon>Araneoidea</taxon>
        <taxon>Araneidae</taxon>
        <taxon>Caerostris</taxon>
    </lineage>
</organism>
<evidence type="ECO:0000313" key="2">
    <source>
        <dbReference type="EMBL" id="GIX75305.1"/>
    </source>
</evidence>
<dbReference type="Proteomes" id="UP001054837">
    <property type="component" value="Unassembled WGS sequence"/>
</dbReference>
<evidence type="ECO:0000256" key="1">
    <source>
        <dbReference type="SAM" id="MobiDB-lite"/>
    </source>
</evidence>
<evidence type="ECO:0000313" key="3">
    <source>
        <dbReference type="Proteomes" id="UP001054837"/>
    </source>
</evidence>
<proteinExistence type="predicted"/>
<keyword evidence="3" id="KW-1185">Reference proteome</keyword>
<feature type="compositionally biased region" description="Basic and acidic residues" evidence="1">
    <location>
        <begin position="55"/>
        <end position="78"/>
    </location>
</feature>
<feature type="compositionally biased region" description="Basic and acidic residues" evidence="1">
    <location>
        <begin position="34"/>
        <end position="46"/>
    </location>
</feature>
<dbReference type="AlphaFoldDB" id="A0AAV4MTZ7"/>
<name>A0AAV4MTZ7_9ARAC</name>
<feature type="non-terminal residue" evidence="2">
    <location>
        <position position="106"/>
    </location>
</feature>
<dbReference type="EMBL" id="BPLQ01000817">
    <property type="protein sequence ID" value="GIX75305.1"/>
    <property type="molecule type" value="Genomic_DNA"/>
</dbReference>
<accession>A0AAV4MTZ7</accession>
<reference evidence="2 3" key="1">
    <citation type="submission" date="2021-06" db="EMBL/GenBank/DDBJ databases">
        <title>Caerostris darwini draft genome.</title>
        <authorList>
            <person name="Kono N."/>
            <person name="Arakawa K."/>
        </authorList>
    </citation>
    <scope>NUCLEOTIDE SEQUENCE [LARGE SCALE GENOMIC DNA]</scope>
</reference>
<gene>
    <name evidence="2" type="ORF">CDAR_414901</name>
</gene>
<protein>
    <submittedName>
        <fullName evidence="2">Uncharacterized protein</fullName>
    </submittedName>
</protein>
<feature type="compositionally biased region" description="Acidic residues" evidence="1">
    <location>
        <begin position="79"/>
        <end position="95"/>
    </location>
</feature>